<dbReference type="EMBL" id="JAYWLC010000004">
    <property type="protein sequence ID" value="MER5171575.1"/>
    <property type="molecule type" value="Genomic_DNA"/>
</dbReference>
<sequence length="243" mass="26008">MKTSDMGIIALIGHEGIVPGPYFDGVGVLTAYVGHTKAAGGMDPADLPAGMPADLDAALREVFRVFREDLAKFEAEVDRAITVPVEQHEFDAAVSFHFNTGAIARADWVKKLNAGDRAGAAAAIMNWSKPASIIGRRTEEQELFRDGVYPDDPITVWKVNANKHVVWKAARTLLPADALALMKPEEVSVPEAEIAAPPEAPTEPEEDAPTLIAPPTQTPAAPTGWLPRLLAFFSALLKGKPNA</sequence>
<proteinExistence type="inferred from homology"/>
<protein>
    <recommendedName>
        <fullName evidence="4">Lysozyme</fullName>
        <ecNumber evidence="4">3.2.1.17</ecNumber>
    </recommendedName>
</protein>
<dbReference type="EC" id="3.2.1.17" evidence="4"/>
<organism evidence="6 7">
    <name type="scientific">Thioclava kandeliae</name>
    <dbReference type="NCBI Taxonomy" id="3070818"/>
    <lineage>
        <taxon>Bacteria</taxon>
        <taxon>Pseudomonadati</taxon>
        <taxon>Pseudomonadota</taxon>
        <taxon>Alphaproteobacteria</taxon>
        <taxon>Rhodobacterales</taxon>
        <taxon>Paracoccaceae</taxon>
        <taxon>Thioclava</taxon>
    </lineage>
</organism>
<evidence type="ECO:0000256" key="5">
    <source>
        <dbReference type="SAM" id="MobiDB-lite"/>
    </source>
</evidence>
<evidence type="ECO:0000313" key="7">
    <source>
        <dbReference type="Proteomes" id="UP001438953"/>
    </source>
</evidence>
<keyword evidence="3" id="KW-1035">Host cytoplasm</keyword>
<dbReference type="InterPro" id="IPR051018">
    <property type="entry name" value="Bacteriophage_GH24"/>
</dbReference>
<reference evidence="6 7" key="1">
    <citation type="submission" date="2024-06" db="EMBL/GenBank/DDBJ databases">
        <title>Thioclava kandeliae sp. nov. from a rhizosphere soil sample of Kandelia candel in a mangrove.</title>
        <authorList>
            <person name="Mu T."/>
        </authorList>
    </citation>
    <scope>NUCLEOTIDE SEQUENCE [LARGE SCALE GENOMIC DNA]</scope>
    <source>
        <strain evidence="6 7">CPCC 100088</strain>
    </source>
</reference>
<feature type="compositionally biased region" description="Low complexity" evidence="5">
    <location>
        <begin position="209"/>
        <end position="222"/>
    </location>
</feature>
<accession>A0ABV1SFQ1</accession>
<keyword evidence="1 4" id="KW-0929">Antimicrobial</keyword>
<feature type="region of interest" description="Disordered" evidence="5">
    <location>
        <begin position="190"/>
        <end position="222"/>
    </location>
</feature>
<evidence type="ECO:0000256" key="1">
    <source>
        <dbReference type="ARBA" id="ARBA00022529"/>
    </source>
</evidence>
<keyword evidence="7" id="KW-1185">Reference proteome</keyword>
<evidence type="ECO:0000256" key="2">
    <source>
        <dbReference type="ARBA" id="ARBA00022638"/>
    </source>
</evidence>
<evidence type="ECO:0000256" key="4">
    <source>
        <dbReference type="RuleBase" id="RU003788"/>
    </source>
</evidence>
<dbReference type="PANTHER" id="PTHR38107:SF3">
    <property type="entry name" value="LYSOZYME RRRD-RELATED"/>
    <property type="match status" value="1"/>
</dbReference>
<dbReference type="Proteomes" id="UP001438953">
    <property type="component" value="Unassembled WGS sequence"/>
</dbReference>
<dbReference type="Gene3D" id="1.10.530.40">
    <property type="match status" value="1"/>
</dbReference>
<dbReference type="Pfam" id="PF00959">
    <property type="entry name" value="Phage_lysozyme"/>
    <property type="match status" value="1"/>
</dbReference>
<evidence type="ECO:0000313" key="6">
    <source>
        <dbReference type="EMBL" id="MER5171575.1"/>
    </source>
</evidence>
<dbReference type="SUPFAM" id="SSF53955">
    <property type="entry name" value="Lysozyme-like"/>
    <property type="match status" value="1"/>
</dbReference>
<dbReference type="CDD" id="cd00737">
    <property type="entry name" value="lyz_endolysin_autolysin"/>
    <property type="match status" value="1"/>
</dbReference>
<keyword evidence="4" id="KW-0378">Hydrolase</keyword>
<dbReference type="InterPro" id="IPR033907">
    <property type="entry name" value="Endolysin_autolysin"/>
</dbReference>
<gene>
    <name evidence="6" type="ORF">VSX56_07280</name>
</gene>
<keyword evidence="4" id="KW-0326">Glycosidase</keyword>
<dbReference type="InterPro" id="IPR023346">
    <property type="entry name" value="Lysozyme-like_dom_sf"/>
</dbReference>
<dbReference type="InterPro" id="IPR023347">
    <property type="entry name" value="Lysozyme_dom_sf"/>
</dbReference>
<comment type="caution">
    <text evidence="6">The sequence shown here is derived from an EMBL/GenBank/DDBJ whole genome shotgun (WGS) entry which is preliminary data.</text>
</comment>
<dbReference type="RefSeq" id="WP_350935996.1">
    <property type="nucleotide sequence ID" value="NZ_JAYWLC010000004.1"/>
</dbReference>
<comment type="similarity">
    <text evidence="4">Belongs to the glycosyl hydrolase 24 family.</text>
</comment>
<name>A0ABV1SFQ1_9RHOB</name>
<comment type="catalytic activity">
    <reaction evidence="4">
        <text>Hydrolysis of (1-&gt;4)-beta-linkages between N-acetylmuramic acid and N-acetyl-D-glucosamine residues in a peptidoglycan and between N-acetyl-D-glucosamine residues in chitodextrins.</text>
        <dbReference type="EC" id="3.2.1.17"/>
    </reaction>
</comment>
<evidence type="ECO:0000256" key="3">
    <source>
        <dbReference type="ARBA" id="ARBA00023200"/>
    </source>
</evidence>
<keyword evidence="2 4" id="KW-0081">Bacteriolytic enzyme</keyword>
<dbReference type="PANTHER" id="PTHR38107">
    <property type="match status" value="1"/>
</dbReference>
<dbReference type="InterPro" id="IPR002196">
    <property type="entry name" value="Glyco_hydro_24"/>
</dbReference>